<protein>
    <submittedName>
        <fullName evidence="1">Uncharacterized protein</fullName>
    </submittedName>
</protein>
<dbReference type="AlphaFoldDB" id="A0A1X7U5E1"/>
<name>A0A1X7U5E1_AMPQE</name>
<sequence length="93" mass="10752">MYKYFRRIQDDKLPDPFRPLSAKVPSQTITKTNQQVKEVLSCAKKRGTYNKIYAEDKAPIGKYASEHSVAKAVRKFKGKDLKDSSVRDWKNKS</sequence>
<dbReference type="EnsemblMetazoa" id="Aqu2.1.22970_001">
    <property type="protein sequence ID" value="Aqu2.1.22970_001"/>
    <property type="gene ID" value="Aqu2.1.22970"/>
</dbReference>
<proteinExistence type="predicted"/>
<reference evidence="1" key="1">
    <citation type="submission" date="2017-05" db="UniProtKB">
        <authorList>
            <consortium name="EnsemblMetazoa"/>
        </authorList>
    </citation>
    <scope>IDENTIFICATION</scope>
</reference>
<accession>A0A1X7U5E1</accession>
<dbReference type="InParanoid" id="A0A1X7U5E1"/>
<organism evidence="1">
    <name type="scientific">Amphimedon queenslandica</name>
    <name type="common">Sponge</name>
    <dbReference type="NCBI Taxonomy" id="400682"/>
    <lineage>
        <taxon>Eukaryota</taxon>
        <taxon>Metazoa</taxon>
        <taxon>Porifera</taxon>
        <taxon>Demospongiae</taxon>
        <taxon>Heteroscleromorpha</taxon>
        <taxon>Haplosclerida</taxon>
        <taxon>Niphatidae</taxon>
        <taxon>Amphimedon</taxon>
    </lineage>
</organism>
<evidence type="ECO:0000313" key="1">
    <source>
        <dbReference type="EnsemblMetazoa" id="Aqu2.1.22970_001"/>
    </source>
</evidence>